<dbReference type="SUPFAM" id="SSF116726">
    <property type="entry name" value="TrkA C-terminal domain-like"/>
    <property type="match status" value="1"/>
</dbReference>
<dbReference type="OrthoDB" id="9776294at2"/>
<dbReference type="Pfam" id="PF02254">
    <property type="entry name" value="TrkA_N"/>
    <property type="match status" value="1"/>
</dbReference>
<dbReference type="STRING" id="649349.Lbys_1461"/>
<dbReference type="AlphaFoldDB" id="E4RWW9"/>
<evidence type="ECO:0000313" key="2">
    <source>
        <dbReference type="EMBL" id="ADQ17175.1"/>
    </source>
</evidence>
<feature type="domain" description="RCK N-terminal" evidence="1">
    <location>
        <begin position="3"/>
        <end position="118"/>
    </location>
</feature>
<evidence type="ECO:0000259" key="1">
    <source>
        <dbReference type="Pfam" id="PF02254"/>
    </source>
</evidence>
<dbReference type="InterPro" id="IPR003148">
    <property type="entry name" value="RCK_N"/>
</dbReference>
<dbReference type="eggNOG" id="COG0569">
    <property type="taxonomic scope" value="Bacteria"/>
</dbReference>
<reference evidence="2 3" key="2">
    <citation type="journal article" date="2011" name="Stand. Genomic Sci.">
        <title>Complete genome sequence of Leadbetterella byssophila type strain (4M15).</title>
        <authorList>
            <person name="Abt B."/>
            <person name="Teshima H."/>
            <person name="Lucas S."/>
            <person name="Lapidus A."/>
            <person name="Del Rio T.G."/>
            <person name="Nolan M."/>
            <person name="Tice H."/>
            <person name="Cheng J.F."/>
            <person name="Pitluck S."/>
            <person name="Liolios K."/>
            <person name="Pagani I."/>
            <person name="Ivanova N."/>
            <person name="Mavromatis K."/>
            <person name="Pati A."/>
            <person name="Tapia R."/>
            <person name="Han C."/>
            <person name="Goodwin L."/>
            <person name="Chen A."/>
            <person name="Palaniappan K."/>
            <person name="Land M."/>
            <person name="Hauser L."/>
            <person name="Chang Y.J."/>
            <person name="Jeffries C.D."/>
            <person name="Rohde M."/>
            <person name="Goker M."/>
            <person name="Tindall B.J."/>
            <person name="Detter J.C."/>
            <person name="Woyke T."/>
            <person name="Bristow J."/>
            <person name="Eisen J.A."/>
            <person name="Markowitz V."/>
            <person name="Hugenholtz P."/>
            <person name="Klenk H.P."/>
            <person name="Kyrpides N.C."/>
        </authorList>
    </citation>
    <scope>NUCLEOTIDE SEQUENCE [LARGE SCALE GENOMIC DNA]</scope>
    <source>
        <strain evidence="3">DSM 17132 / JCM 16389 / KACC 11308 / NBRC 106382 / 4M15</strain>
    </source>
</reference>
<proteinExistence type="predicted"/>
<dbReference type="InterPro" id="IPR050721">
    <property type="entry name" value="Trk_Ktr_HKT_K-transport"/>
</dbReference>
<sequence>MKYIIVGLGNFGSTLAIRLTEMGHEVFGVDARFEIVEQLKNKISHVIAVDTSKASAYGNLPIKDTDAVVVAIGEDVGASIITTALMKQHNARQIISRSINSVHLAVLESMGIDIIFNPEQIAANMFAKQLEMKGVEESFELADNCSILEIRVPDRYLGKKVGDVDFESIFNIRLLAIKYYEEKKNFLGMRSQKSTVNMYISDDHIFTKRDILVMMGELKSFENMIGKEIRD</sequence>
<protein>
    <submittedName>
        <fullName evidence="2">TrkA-N domain protein</fullName>
    </submittedName>
</protein>
<dbReference type="GO" id="GO:0006813">
    <property type="term" value="P:potassium ion transport"/>
    <property type="evidence" value="ECO:0007669"/>
    <property type="project" value="InterPro"/>
</dbReference>
<dbReference type="InterPro" id="IPR036721">
    <property type="entry name" value="RCK_C_sf"/>
</dbReference>
<dbReference type="PANTHER" id="PTHR43833">
    <property type="entry name" value="POTASSIUM CHANNEL PROTEIN 2-RELATED-RELATED"/>
    <property type="match status" value="1"/>
</dbReference>
<accession>E4RWW9</accession>
<dbReference type="KEGG" id="lby:Lbys_1461"/>
<dbReference type="PANTHER" id="PTHR43833:SF7">
    <property type="entry name" value="KTR SYSTEM POTASSIUM UPTAKE PROTEIN C"/>
    <property type="match status" value="1"/>
</dbReference>
<dbReference type="EMBL" id="CP002305">
    <property type="protein sequence ID" value="ADQ17175.1"/>
    <property type="molecule type" value="Genomic_DNA"/>
</dbReference>
<dbReference type="InterPro" id="IPR036291">
    <property type="entry name" value="NAD(P)-bd_dom_sf"/>
</dbReference>
<dbReference type="RefSeq" id="WP_013408224.1">
    <property type="nucleotide sequence ID" value="NC_014655.1"/>
</dbReference>
<evidence type="ECO:0000313" key="3">
    <source>
        <dbReference type="Proteomes" id="UP000007435"/>
    </source>
</evidence>
<dbReference type="Proteomes" id="UP000007435">
    <property type="component" value="Chromosome"/>
</dbReference>
<dbReference type="Gene3D" id="3.30.70.1450">
    <property type="entry name" value="Regulator of K+ conductance, C-terminal domain"/>
    <property type="match status" value="1"/>
</dbReference>
<dbReference type="HOGENOM" id="CLU_046525_3_2_10"/>
<dbReference type="SUPFAM" id="SSF51735">
    <property type="entry name" value="NAD(P)-binding Rossmann-fold domains"/>
    <property type="match status" value="1"/>
</dbReference>
<dbReference type="Gene3D" id="3.40.50.720">
    <property type="entry name" value="NAD(P)-binding Rossmann-like Domain"/>
    <property type="match status" value="1"/>
</dbReference>
<reference key="1">
    <citation type="submission" date="2010-11" db="EMBL/GenBank/DDBJ databases">
        <title>The complete genome of Leadbetterella byssophila DSM 17132.</title>
        <authorList>
            <consortium name="US DOE Joint Genome Institute (JGI-PGF)"/>
            <person name="Lucas S."/>
            <person name="Copeland A."/>
            <person name="Lapidus A."/>
            <person name="Glavina del Rio T."/>
            <person name="Dalin E."/>
            <person name="Tice H."/>
            <person name="Bruce D."/>
            <person name="Goodwin L."/>
            <person name="Pitluck S."/>
            <person name="Kyrpides N."/>
            <person name="Mavromatis K."/>
            <person name="Ivanova N."/>
            <person name="Teshima H."/>
            <person name="Brettin T."/>
            <person name="Detter J.C."/>
            <person name="Han C."/>
            <person name="Tapia R."/>
            <person name="Land M."/>
            <person name="Hauser L."/>
            <person name="Markowitz V."/>
            <person name="Cheng J.-F."/>
            <person name="Hugenholtz P."/>
            <person name="Woyke T."/>
            <person name="Wu D."/>
            <person name="Tindall B."/>
            <person name="Pomrenke H.G."/>
            <person name="Brambilla E."/>
            <person name="Klenk H.-P."/>
            <person name="Eisen J.A."/>
        </authorList>
    </citation>
    <scope>NUCLEOTIDE SEQUENCE [LARGE SCALE GENOMIC DNA]</scope>
    <source>
        <strain>DSM 17132</strain>
    </source>
</reference>
<keyword evidence="3" id="KW-1185">Reference proteome</keyword>
<gene>
    <name evidence="2" type="ordered locus">Lbys_1461</name>
</gene>
<name>E4RWW9_LEAB4</name>
<organism evidence="2 3">
    <name type="scientific">Leadbetterella byssophila (strain DSM 17132 / JCM 16389 / KACC 11308 / NBRC 106382 / 4M15)</name>
    <dbReference type="NCBI Taxonomy" id="649349"/>
    <lineage>
        <taxon>Bacteria</taxon>
        <taxon>Pseudomonadati</taxon>
        <taxon>Bacteroidota</taxon>
        <taxon>Cytophagia</taxon>
        <taxon>Cytophagales</taxon>
        <taxon>Leadbetterellaceae</taxon>
        <taxon>Leadbetterella</taxon>
    </lineage>
</organism>